<organism evidence="2 3">
    <name type="scientific">Planomonospora corallina</name>
    <dbReference type="NCBI Taxonomy" id="1806052"/>
    <lineage>
        <taxon>Bacteria</taxon>
        <taxon>Bacillati</taxon>
        <taxon>Actinomycetota</taxon>
        <taxon>Actinomycetes</taxon>
        <taxon>Streptosporangiales</taxon>
        <taxon>Streptosporangiaceae</taxon>
        <taxon>Planomonospora</taxon>
    </lineage>
</organism>
<keyword evidence="1" id="KW-1133">Transmembrane helix</keyword>
<keyword evidence="3" id="KW-1185">Reference proteome</keyword>
<accession>A0ABV8IIG9</accession>
<evidence type="ECO:0000313" key="2">
    <source>
        <dbReference type="EMBL" id="MFC4062802.1"/>
    </source>
</evidence>
<proteinExistence type="predicted"/>
<gene>
    <name evidence="2" type="ORF">ACFOWE_31310</name>
</gene>
<name>A0ABV8IIG9_9ACTN</name>
<reference evidence="3" key="1">
    <citation type="journal article" date="2019" name="Int. J. Syst. Evol. Microbiol.">
        <title>The Global Catalogue of Microorganisms (GCM) 10K type strain sequencing project: providing services to taxonomists for standard genome sequencing and annotation.</title>
        <authorList>
            <consortium name="The Broad Institute Genomics Platform"/>
            <consortium name="The Broad Institute Genome Sequencing Center for Infectious Disease"/>
            <person name="Wu L."/>
            <person name="Ma J."/>
        </authorList>
    </citation>
    <scope>NUCLEOTIDE SEQUENCE [LARGE SCALE GENOMIC DNA]</scope>
    <source>
        <strain evidence="3">TBRC 4489</strain>
    </source>
</reference>
<evidence type="ECO:0000313" key="3">
    <source>
        <dbReference type="Proteomes" id="UP001595850"/>
    </source>
</evidence>
<sequence>MTALVVILAVWSLGAAAYAVLAHLRDRPHLVVSAVILVSIVLAVLAAVVALHQPGLWPSGAPIPVLVREV</sequence>
<dbReference type="EMBL" id="JBHSBM010000060">
    <property type="protein sequence ID" value="MFC4062802.1"/>
    <property type="molecule type" value="Genomic_DNA"/>
</dbReference>
<comment type="caution">
    <text evidence="2">The sequence shown here is derived from an EMBL/GenBank/DDBJ whole genome shotgun (WGS) entry which is preliminary data.</text>
</comment>
<evidence type="ECO:0000256" key="1">
    <source>
        <dbReference type="SAM" id="Phobius"/>
    </source>
</evidence>
<keyword evidence="1" id="KW-0472">Membrane</keyword>
<dbReference type="RefSeq" id="WP_377294245.1">
    <property type="nucleotide sequence ID" value="NZ_JBHSBM010000060.1"/>
</dbReference>
<dbReference type="Proteomes" id="UP001595850">
    <property type="component" value="Unassembled WGS sequence"/>
</dbReference>
<keyword evidence="1" id="KW-0812">Transmembrane</keyword>
<protein>
    <submittedName>
        <fullName evidence="2">Uncharacterized protein</fullName>
    </submittedName>
</protein>
<feature type="transmembrane region" description="Helical" evidence="1">
    <location>
        <begin position="29"/>
        <end position="51"/>
    </location>
</feature>